<organism evidence="1 2">
    <name type="scientific">Aspergillus leporis</name>
    <dbReference type="NCBI Taxonomy" id="41062"/>
    <lineage>
        <taxon>Eukaryota</taxon>
        <taxon>Fungi</taxon>
        <taxon>Dikarya</taxon>
        <taxon>Ascomycota</taxon>
        <taxon>Pezizomycotina</taxon>
        <taxon>Eurotiomycetes</taxon>
        <taxon>Eurotiomycetidae</taxon>
        <taxon>Eurotiales</taxon>
        <taxon>Aspergillaceae</taxon>
        <taxon>Aspergillus</taxon>
        <taxon>Aspergillus subgen. Circumdati</taxon>
    </lineage>
</organism>
<protein>
    <submittedName>
        <fullName evidence="1">Uncharacterized protein</fullName>
    </submittedName>
</protein>
<dbReference type="AlphaFoldDB" id="A0A5N5X5A6"/>
<evidence type="ECO:0000313" key="2">
    <source>
        <dbReference type="Proteomes" id="UP000326565"/>
    </source>
</evidence>
<dbReference type="Proteomes" id="UP000326565">
    <property type="component" value="Unassembled WGS sequence"/>
</dbReference>
<sequence length="154" mass="17438">MENIPHTHLWDKGAQSQNSEFRLVLVLFGVDSCMPLSPERAFWRTWRTSRDVSRIRGGMGSGRQMVMLWDDDHASSDDIMILLYSVQVIQARDMVDFYDKLPSSIWTCGFFLIYVAHQAPASLVSLRLLGSSGRCTNIYSTAFVRNSWATGLVA</sequence>
<dbReference type="EMBL" id="ML732187">
    <property type="protein sequence ID" value="KAB8075943.1"/>
    <property type="molecule type" value="Genomic_DNA"/>
</dbReference>
<accession>A0A5N5X5A6</accession>
<keyword evidence="2" id="KW-1185">Reference proteome</keyword>
<evidence type="ECO:0000313" key="1">
    <source>
        <dbReference type="EMBL" id="KAB8075943.1"/>
    </source>
</evidence>
<proteinExistence type="predicted"/>
<gene>
    <name evidence="1" type="ORF">BDV29DRAFT_171074</name>
</gene>
<name>A0A5N5X5A6_9EURO</name>
<reference evidence="1 2" key="1">
    <citation type="submission" date="2019-04" db="EMBL/GenBank/DDBJ databases">
        <title>Friends and foes A comparative genomics study of 23 Aspergillus species from section Flavi.</title>
        <authorList>
            <consortium name="DOE Joint Genome Institute"/>
            <person name="Kjaerbolling I."/>
            <person name="Vesth T."/>
            <person name="Frisvad J.C."/>
            <person name="Nybo J.L."/>
            <person name="Theobald S."/>
            <person name="Kildgaard S."/>
            <person name="Isbrandt T."/>
            <person name="Kuo A."/>
            <person name="Sato A."/>
            <person name="Lyhne E.K."/>
            <person name="Kogle M.E."/>
            <person name="Wiebenga A."/>
            <person name="Kun R.S."/>
            <person name="Lubbers R.J."/>
            <person name="Makela M.R."/>
            <person name="Barry K."/>
            <person name="Chovatia M."/>
            <person name="Clum A."/>
            <person name="Daum C."/>
            <person name="Haridas S."/>
            <person name="He G."/>
            <person name="LaButti K."/>
            <person name="Lipzen A."/>
            <person name="Mondo S."/>
            <person name="Riley R."/>
            <person name="Salamov A."/>
            <person name="Simmons B.A."/>
            <person name="Magnuson J.K."/>
            <person name="Henrissat B."/>
            <person name="Mortensen U.H."/>
            <person name="Larsen T.O."/>
            <person name="Devries R.P."/>
            <person name="Grigoriev I.V."/>
            <person name="Machida M."/>
            <person name="Baker S.E."/>
            <person name="Andersen M.R."/>
        </authorList>
    </citation>
    <scope>NUCLEOTIDE SEQUENCE [LARGE SCALE GENOMIC DNA]</scope>
    <source>
        <strain evidence="1 2">CBS 151.66</strain>
    </source>
</reference>